<dbReference type="RefSeq" id="WP_344507769.1">
    <property type="nucleotide sequence ID" value="NZ_BAAAQD010000018.1"/>
</dbReference>
<reference evidence="2 3" key="1">
    <citation type="journal article" date="2019" name="Int. J. Syst. Evol. Microbiol.">
        <title>The Global Catalogue of Microorganisms (GCM) 10K type strain sequencing project: providing services to taxonomists for standard genome sequencing and annotation.</title>
        <authorList>
            <consortium name="The Broad Institute Genomics Platform"/>
            <consortium name="The Broad Institute Genome Sequencing Center for Infectious Disease"/>
            <person name="Wu L."/>
            <person name="Ma J."/>
        </authorList>
    </citation>
    <scope>NUCLEOTIDE SEQUENCE [LARGE SCALE GENOMIC DNA]</scope>
    <source>
        <strain evidence="2 3">JCM 15933</strain>
    </source>
</reference>
<dbReference type="PROSITE" id="PS51257">
    <property type="entry name" value="PROKAR_LIPOPROTEIN"/>
    <property type="match status" value="1"/>
</dbReference>
<feature type="chain" id="PRO_5045550952" description="Lipoprotein" evidence="1">
    <location>
        <begin position="20"/>
        <end position="263"/>
    </location>
</feature>
<evidence type="ECO:0000313" key="3">
    <source>
        <dbReference type="Proteomes" id="UP001501470"/>
    </source>
</evidence>
<protein>
    <recommendedName>
        <fullName evidence="4">Lipoprotein</fullName>
    </recommendedName>
</protein>
<evidence type="ECO:0000256" key="1">
    <source>
        <dbReference type="SAM" id="SignalP"/>
    </source>
</evidence>
<dbReference type="Proteomes" id="UP001501470">
    <property type="component" value="Unassembled WGS sequence"/>
</dbReference>
<sequence>MRSSTFRTFGIAVATVALALVTACGGSDDNTTSNASKGSSGSASQAPSAKDTLAAAVKDLNAGAYSYTMKIPEGTFTGSIDPAGKQQVKVDGVAAGGVKYTIEGITLGTDYYFKTSIPTTGINAKKWYKLDRSKVKKDAIIGLIEAKDPTVSQGLMSRVATATQSDPATVTGTYDLSSGGDLGIDDAAVLQALGDKAKSAPFTATLDGKHLVSLKITVPAYGTVAEQALTVDYTGHGQPVAVAAPKAADVAAAPAAVYGLLNG</sequence>
<feature type="signal peptide" evidence="1">
    <location>
        <begin position="1"/>
        <end position="19"/>
    </location>
</feature>
<name>A0ABN2BNJ3_9ACTN</name>
<proteinExistence type="predicted"/>
<evidence type="ECO:0000313" key="2">
    <source>
        <dbReference type="EMBL" id="GAA1544527.1"/>
    </source>
</evidence>
<organism evidence="2 3">
    <name type="scientific">Dactylosporangium maewongense</name>
    <dbReference type="NCBI Taxonomy" id="634393"/>
    <lineage>
        <taxon>Bacteria</taxon>
        <taxon>Bacillati</taxon>
        <taxon>Actinomycetota</taxon>
        <taxon>Actinomycetes</taxon>
        <taxon>Micromonosporales</taxon>
        <taxon>Micromonosporaceae</taxon>
        <taxon>Dactylosporangium</taxon>
    </lineage>
</organism>
<comment type="caution">
    <text evidence="2">The sequence shown here is derived from an EMBL/GenBank/DDBJ whole genome shotgun (WGS) entry which is preliminary data.</text>
</comment>
<accession>A0ABN2BNJ3</accession>
<keyword evidence="1" id="KW-0732">Signal</keyword>
<keyword evidence="3" id="KW-1185">Reference proteome</keyword>
<dbReference type="Gene3D" id="2.50.20.20">
    <property type="match status" value="1"/>
</dbReference>
<gene>
    <name evidence="2" type="ORF">GCM10009827_075430</name>
</gene>
<evidence type="ECO:0008006" key="4">
    <source>
        <dbReference type="Google" id="ProtNLM"/>
    </source>
</evidence>
<dbReference type="EMBL" id="BAAAQD010000018">
    <property type="protein sequence ID" value="GAA1544527.1"/>
    <property type="molecule type" value="Genomic_DNA"/>
</dbReference>